<dbReference type="HOGENOM" id="CLU_069356_28_1_0"/>
<dbReference type="InterPro" id="IPR009057">
    <property type="entry name" value="Homeodomain-like_sf"/>
</dbReference>
<keyword evidence="2 4" id="KW-0238">DNA-binding</keyword>
<dbReference type="EMBL" id="CP001848">
    <property type="protein sequence ID" value="ADB16414.1"/>
    <property type="molecule type" value="Genomic_DNA"/>
</dbReference>
<dbReference type="KEGG" id="psl:Psta_1739"/>
<evidence type="ECO:0000256" key="1">
    <source>
        <dbReference type="ARBA" id="ARBA00023015"/>
    </source>
</evidence>
<dbReference type="AlphaFoldDB" id="D2QYV9"/>
<feature type="domain" description="HTH tetR-type" evidence="5">
    <location>
        <begin position="5"/>
        <end position="65"/>
    </location>
</feature>
<dbReference type="eggNOG" id="COG1309">
    <property type="taxonomic scope" value="Bacteria"/>
</dbReference>
<dbReference type="GO" id="GO:0003677">
    <property type="term" value="F:DNA binding"/>
    <property type="evidence" value="ECO:0007669"/>
    <property type="project" value="UniProtKB-UniRule"/>
</dbReference>
<keyword evidence="7" id="KW-1185">Reference proteome</keyword>
<dbReference type="PROSITE" id="PS50977">
    <property type="entry name" value="HTH_TETR_2"/>
    <property type="match status" value="1"/>
</dbReference>
<dbReference type="Pfam" id="PF00440">
    <property type="entry name" value="TetR_N"/>
    <property type="match status" value="1"/>
</dbReference>
<evidence type="ECO:0000313" key="6">
    <source>
        <dbReference type="EMBL" id="ADB16414.1"/>
    </source>
</evidence>
<accession>D2QYV9</accession>
<evidence type="ECO:0000313" key="7">
    <source>
        <dbReference type="Proteomes" id="UP000001887"/>
    </source>
</evidence>
<dbReference type="SUPFAM" id="SSF48498">
    <property type="entry name" value="Tetracyclin repressor-like, C-terminal domain"/>
    <property type="match status" value="1"/>
</dbReference>
<gene>
    <name evidence="6" type="ordered locus">Psta_1739</name>
</gene>
<proteinExistence type="predicted"/>
<dbReference type="InterPro" id="IPR011075">
    <property type="entry name" value="TetR_C"/>
</dbReference>
<dbReference type="STRING" id="530564.Psta_1739"/>
<dbReference type="Gene3D" id="1.10.357.10">
    <property type="entry name" value="Tetracycline Repressor, domain 2"/>
    <property type="match status" value="1"/>
</dbReference>
<name>D2QYV9_PIRSD</name>
<protein>
    <submittedName>
        <fullName evidence="6">Transcriptional regulator, TetR family</fullName>
    </submittedName>
</protein>
<dbReference type="InterPro" id="IPR001647">
    <property type="entry name" value="HTH_TetR"/>
</dbReference>
<keyword evidence="1" id="KW-0805">Transcription regulation</keyword>
<dbReference type="SUPFAM" id="SSF46689">
    <property type="entry name" value="Homeodomain-like"/>
    <property type="match status" value="1"/>
</dbReference>
<dbReference type="Proteomes" id="UP000001887">
    <property type="component" value="Chromosome"/>
</dbReference>
<feature type="DNA-binding region" description="H-T-H motif" evidence="4">
    <location>
        <begin position="28"/>
        <end position="47"/>
    </location>
</feature>
<reference evidence="6 7" key="1">
    <citation type="journal article" date="2009" name="Stand. Genomic Sci.">
        <title>Complete genome sequence of Pirellula staleyi type strain (ATCC 27377).</title>
        <authorList>
            <person name="Clum A."/>
            <person name="Tindall B.J."/>
            <person name="Sikorski J."/>
            <person name="Ivanova N."/>
            <person name="Mavrommatis K."/>
            <person name="Lucas S."/>
            <person name="Glavina del Rio T."/>
            <person name="Nolan M."/>
            <person name="Chen F."/>
            <person name="Tice H."/>
            <person name="Pitluck S."/>
            <person name="Cheng J.F."/>
            <person name="Chertkov O."/>
            <person name="Brettin T."/>
            <person name="Han C."/>
            <person name="Detter J.C."/>
            <person name="Kuske C."/>
            <person name="Bruce D."/>
            <person name="Goodwin L."/>
            <person name="Ovchinikova G."/>
            <person name="Pati A."/>
            <person name="Mikhailova N."/>
            <person name="Chen A."/>
            <person name="Palaniappan K."/>
            <person name="Land M."/>
            <person name="Hauser L."/>
            <person name="Chang Y.J."/>
            <person name="Jeffries C.D."/>
            <person name="Chain P."/>
            <person name="Rohde M."/>
            <person name="Goker M."/>
            <person name="Bristow J."/>
            <person name="Eisen J.A."/>
            <person name="Markowitz V."/>
            <person name="Hugenholtz P."/>
            <person name="Kyrpides N.C."/>
            <person name="Klenk H.P."/>
            <person name="Lapidus A."/>
        </authorList>
    </citation>
    <scope>NUCLEOTIDE SEQUENCE [LARGE SCALE GENOMIC DNA]</scope>
    <source>
        <strain evidence="7">ATCC 27377 / DSM 6068 / ICPB 4128</strain>
    </source>
</reference>
<dbReference type="PRINTS" id="PR00455">
    <property type="entry name" value="HTHTETR"/>
</dbReference>
<dbReference type="OrthoDB" id="9812484at2"/>
<evidence type="ECO:0000256" key="2">
    <source>
        <dbReference type="ARBA" id="ARBA00023125"/>
    </source>
</evidence>
<organism evidence="6 7">
    <name type="scientific">Pirellula staleyi (strain ATCC 27377 / DSM 6068 / ICPB 4128)</name>
    <name type="common">Pirella staleyi</name>
    <dbReference type="NCBI Taxonomy" id="530564"/>
    <lineage>
        <taxon>Bacteria</taxon>
        <taxon>Pseudomonadati</taxon>
        <taxon>Planctomycetota</taxon>
        <taxon>Planctomycetia</taxon>
        <taxon>Pirellulales</taxon>
        <taxon>Pirellulaceae</taxon>
        <taxon>Pirellula</taxon>
    </lineage>
</organism>
<evidence type="ECO:0000259" key="5">
    <source>
        <dbReference type="PROSITE" id="PS50977"/>
    </source>
</evidence>
<dbReference type="PANTHER" id="PTHR47506">
    <property type="entry name" value="TRANSCRIPTIONAL REGULATORY PROTEIN"/>
    <property type="match status" value="1"/>
</dbReference>
<sequence length="209" mass="23132">MGRVSDTREKLLASALRLVWQRGYAAVTIEEICDAAGVRKGSFYHFFPTKEAVVTAALEEDFASFRAELDRIFSCTTAPLTRLTHFFQHITRQQMALHKTTGQLLGCPIGSISCEVIPQEKKLSTCIQTIFATYEHYLAAAIRDAIAAGELPKQNIARQARLLTALFEGILAQARIHNDPGLLKSLLPAVMNLLGAPQKVKRRKVGKPE</sequence>
<keyword evidence="3" id="KW-0804">Transcription</keyword>
<dbReference type="Pfam" id="PF16925">
    <property type="entry name" value="TetR_C_13"/>
    <property type="match status" value="1"/>
</dbReference>
<dbReference type="PANTHER" id="PTHR47506:SF6">
    <property type="entry name" value="HTH-TYPE TRANSCRIPTIONAL REPRESSOR NEMR"/>
    <property type="match status" value="1"/>
</dbReference>
<evidence type="ECO:0000256" key="4">
    <source>
        <dbReference type="PROSITE-ProRule" id="PRU00335"/>
    </source>
</evidence>
<dbReference type="InterPro" id="IPR036271">
    <property type="entry name" value="Tet_transcr_reg_TetR-rel_C_sf"/>
</dbReference>
<evidence type="ECO:0000256" key="3">
    <source>
        <dbReference type="ARBA" id="ARBA00023163"/>
    </source>
</evidence>